<dbReference type="OrthoDB" id="2290808at2759"/>
<accession>A0A0B7NJ31</accession>
<keyword evidence="2" id="KW-1185">Reference proteome</keyword>
<protein>
    <submittedName>
        <fullName evidence="1">Uncharacterized protein</fullName>
    </submittedName>
</protein>
<reference evidence="1 2" key="1">
    <citation type="submission" date="2014-09" db="EMBL/GenBank/DDBJ databases">
        <authorList>
            <person name="Ellenberger Sabrina"/>
        </authorList>
    </citation>
    <scope>NUCLEOTIDE SEQUENCE [LARGE SCALE GENOMIC DNA]</scope>
    <source>
        <strain evidence="1 2">CBS 412.66</strain>
    </source>
</reference>
<dbReference type="AlphaFoldDB" id="A0A0B7NJ31"/>
<dbReference type="EMBL" id="LN732112">
    <property type="protein sequence ID" value="CEP15382.1"/>
    <property type="molecule type" value="Genomic_DNA"/>
</dbReference>
<evidence type="ECO:0000313" key="1">
    <source>
        <dbReference type="EMBL" id="CEP15382.1"/>
    </source>
</evidence>
<gene>
    <name evidence="1" type="primary">PARPA_09591.1 scaffold 36948</name>
</gene>
<feature type="non-terminal residue" evidence="1">
    <location>
        <position position="1"/>
    </location>
</feature>
<organism evidence="1 2">
    <name type="scientific">Parasitella parasitica</name>
    <dbReference type="NCBI Taxonomy" id="35722"/>
    <lineage>
        <taxon>Eukaryota</taxon>
        <taxon>Fungi</taxon>
        <taxon>Fungi incertae sedis</taxon>
        <taxon>Mucoromycota</taxon>
        <taxon>Mucoromycotina</taxon>
        <taxon>Mucoromycetes</taxon>
        <taxon>Mucorales</taxon>
        <taxon>Mucorineae</taxon>
        <taxon>Mucoraceae</taxon>
        <taxon>Parasitella</taxon>
    </lineage>
</organism>
<evidence type="ECO:0000313" key="2">
    <source>
        <dbReference type="Proteomes" id="UP000054107"/>
    </source>
</evidence>
<sequence length="107" mass="12183">AKFDLNNAMFCATDKGIVKTTETVAFDIQRFEFHLNLYNRFQILQQAQEKVEPSKNTAEPMQEDVDLIRNAADPMEVEDFLSLPKSLKIASKELSQGSELRVLCQAM</sequence>
<proteinExistence type="predicted"/>
<name>A0A0B7NJ31_9FUNG</name>
<dbReference type="Proteomes" id="UP000054107">
    <property type="component" value="Unassembled WGS sequence"/>
</dbReference>